<dbReference type="Proteomes" id="UP001164539">
    <property type="component" value="Chromosome 1"/>
</dbReference>
<protein>
    <submittedName>
        <fullName evidence="1">Zinc finger, U1-type</fullName>
    </submittedName>
</protein>
<reference evidence="1 2" key="1">
    <citation type="journal article" date="2023" name="Science">
        <title>Complex scaffold remodeling in plant triterpene biosynthesis.</title>
        <authorList>
            <person name="De La Pena R."/>
            <person name="Hodgson H."/>
            <person name="Liu J.C."/>
            <person name="Stephenson M.J."/>
            <person name="Martin A.C."/>
            <person name="Owen C."/>
            <person name="Harkess A."/>
            <person name="Leebens-Mack J."/>
            <person name="Jimenez L.E."/>
            <person name="Osbourn A."/>
            <person name="Sattely E.S."/>
        </authorList>
    </citation>
    <scope>NUCLEOTIDE SEQUENCE [LARGE SCALE GENOMIC DNA]</scope>
    <source>
        <strain evidence="2">cv. JPN11</strain>
        <tissue evidence="1">Leaf</tissue>
    </source>
</reference>
<sequence length="557" mass="61168">MNYSTDYQQQYQQYYQQYQQQQQPQAAAATEAHDPSQTQAYYAYNQQQYQYYPSQDYATTSYPQQFHQEHQPGVPVPSDPTHFYNQQNAYYSYATVDNLSQPQSNLTQFSDAAQRSVQQAQIGQSAYRSGGRKGGRPFRGGGRPVGRGRGQAGGKHLPQHGAASNPAPSPSVPRQTPSTVPGQVPGAPSWPPPRMAWCELCRVDCNTPEILQQHKNGKRHKRNLQTHAELQKNINKLMTGEENVQMPNAGKQLKEFQPEKVDESGEKPPAEQNLHPQALIGNASNESEPQKNTVDSAEEPQRKSEDQFDPRGRRFKRKMRGGRGGKYMRSNEGSRRPVEPPKPKEVIPFICDLCNVKCESQVVFDSHLAGKKHLANVKRFHGHRALYGEAGLQALYPPNFNTPSSSVIPQVQQGVNDPQVVLAQLLTYVLSHAQAPGLLAAQMPELLAAQIPRVAGMVAPAPAPAPASGSGQEIQYQHNSHTQDNLLMTPLGKPDINAGQVPSATASENAASTSKCEDGPADRAVQQQLGNDCGDPAVENKEKVPSLENVEHSAVGN</sequence>
<keyword evidence="2" id="KW-1185">Reference proteome</keyword>
<gene>
    <name evidence="1" type="ORF">OWV82_000327</name>
</gene>
<accession>A0ACC1YUP1</accession>
<organism evidence="1 2">
    <name type="scientific">Melia azedarach</name>
    <name type="common">Chinaberry tree</name>
    <dbReference type="NCBI Taxonomy" id="155640"/>
    <lineage>
        <taxon>Eukaryota</taxon>
        <taxon>Viridiplantae</taxon>
        <taxon>Streptophyta</taxon>
        <taxon>Embryophyta</taxon>
        <taxon>Tracheophyta</taxon>
        <taxon>Spermatophyta</taxon>
        <taxon>Magnoliopsida</taxon>
        <taxon>eudicotyledons</taxon>
        <taxon>Gunneridae</taxon>
        <taxon>Pentapetalae</taxon>
        <taxon>rosids</taxon>
        <taxon>malvids</taxon>
        <taxon>Sapindales</taxon>
        <taxon>Meliaceae</taxon>
        <taxon>Melia</taxon>
    </lineage>
</organism>
<comment type="caution">
    <text evidence="1">The sequence shown here is derived from an EMBL/GenBank/DDBJ whole genome shotgun (WGS) entry which is preliminary data.</text>
</comment>
<dbReference type="EMBL" id="CM051394">
    <property type="protein sequence ID" value="KAJ4727186.1"/>
    <property type="molecule type" value="Genomic_DNA"/>
</dbReference>
<name>A0ACC1YUP1_MELAZ</name>
<proteinExistence type="predicted"/>
<evidence type="ECO:0000313" key="2">
    <source>
        <dbReference type="Proteomes" id="UP001164539"/>
    </source>
</evidence>
<evidence type="ECO:0000313" key="1">
    <source>
        <dbReference type="EMBL" id="KAJ4727186.1"/>
    </source>
</evidence>